<keyword evidence="1" id="KW-1133">Transmembrane helix</keyword>
<gene>
    <name evidence="2" type="ORF">CLV62_11521</name>
</gene>
<reference evidence="2 3" key="1">
    <citation type="submission" date="2018-03" db="EMBL/GenBank/DDBJ databases">
        <title>Genomic Encyclopedia of Archaeal and Bacterial Type Strains, Phase II (KMG-II): from individual species to whole genera.</title>
        <authorList>
            <person name="Goeker M."/>
        </authorList>
    </citation>
    <scope>NUCLEOTIDE SEQUENCE [LARGE SCALE GENOMIC DNA]</scope>
    <source>
        <strain evidence="2 3">DSM 100214</strain>
    </source>
</reference>
<proteinExistence type="predicted"/>
<dbReference type="AlphaFoldDB" id="A0A2V3PP76"/>
<accession>A0A2V3PP76</accession>
<name>A0A2V3PP76_9BACT</name>
<sequence length="248" mass="28166">MDNLKSAIADKILDLSTSGGDEMRAKLEKINRFRDFADACRSLIQKYPAIESELLRMVENNDFDTKIASSRVDTIIRLSENNTPTNQIHNNIEKDIIELEDIKEHLPTPTTDIQDQIIEQNQPIQEIVSSVQENTEPQKLLPEDIDYEEIAITPEIDKEYADFEEVAPIDNKPVDTFQSEESPVKEIETQSNKETIKKGLLICGIIAVIIALIFIIKFVINNWEIILWIIGGIIVVGIAGIVIKRNRK</sequence>
<evidence type="ECO:0000256" key="1">
    <source>
        <dbReference type="SAM" id="Phobius"/>
    </source>
</evidence>
<keyword evidence="1" id="KW-0812">Transmembrane</keyword>
<evidence type="ECO:0000313" key="3">
    <source>
        <dbReference type="Proteomes" id="UP000247973"/>
    </source>
</evidence>
<evidence type="ECO:0000313" key="2">
    <source>
        <dbReference type="EMBL" id="PXV63139.1"/>
    </source>
</evidence>
<dbReference type="RefSeq" id="WP_110311053.1">
    <property type="nucleotide sequence ID" value="NZ_QICL01000015.1"/>
</dbReference>
<keyword evidence="3" id="KW-1185">Reference proteome</keyword>
<comment type="caution">
    <text evidence="2">The sequence shown here is derived from an EMBL/GenBank/DDBJ whole genome shotgun (WGS) entry which is preliminary data.</text>
</comment>
<keyword evidence="1" id="KW-0472">Membrane</keyword>
<protein>
    <submittedName>
        <fullName evidence="2">Uncharacterized protein</fullName>
    </submittedName>
</protein>
<feature type="transmembrane region" description="Helical" evidence="1">
    <location>
        <begin position="225"/>
        <end position="243"/>
    </location>
</feature>
<organism evidence="2 3">
    <name type="scientific">Dysgonomonas alginatilytica</name>
    <dbReference type="NCBI Taxonomy" id="1605892"/>
    <lineage>
        <taxon>Bacteria</taxon>
        <taxon>Pseudomonadati</taxon>
        <taxon>Bacteroidota</taxon>
        <taxon>Bacteroidia</taxon>
        <taxon>Bacteroidales</taxon>
        <taxon>Dysgonomonadaceae</taxon>
        <taxon>Dysgonomonas</taxon>
    </lineage>
</organism>
<dbReference type="EMBL" id="QICL01000015">
    <property type="protein sequence ID" value="PXV63139.1"/>
    <property type="molecule type" value="Genomic_DNA"/>
</dbReference>
<dbReference type="Proteomes" id="UP000247973">
    <property type="component" value="Unassembled WGS sequence"/>
</dbReference>
<feature type="transmembrane region" description="Helical" evidence="1">
    <location>
        <begin position="199"/>
        <end position="219"/>
    </location>
</feature>
<dbReference type="OrthoDB" id="998145at2"/>